<evidence type="ECO:0000256" key="1">
    <source>
        <dbReference type="SAM" id="Phobius"/>
    </source>
</evidence>
<sequence length="52" mass="6272">MKTLYIIMYILYCAVNKYIFFLYVPNKYTKDKMKIFVAALMQSKSLFLLTVF</sequence>
<keyword evidence="1" id="KW-0812">Transmembrane</keyword>
<comment type="caution">
    <text evidence="2">The sequence shown here is derived from an EMBL/GenBank/DDBJ whole genome shotgun (WGS) entry which is preliminary data.</text>
</comment>
<keyword evidence="1" id="KW-0472">Membrane</keyword>
<accession>A0A397SK55</accession>
<protein>
    <submittedName>
        <fullName evidence="2">Uncharacterized protein</fullName>
    </submittedName>
</protein>
<gene>
    <name evidence="2" type="ORF">C1645_779686</name>
</gene>
<name>A0A397SK55_9GLOM</name>
<proteinExistence type="predicted"/>
<feature type="transmembrane region" description="Helical" evidence="1">
    <location>
        <begin position="6"/>
        <end position="24"/>
    </location>
</feature>
<keyword evidence="3" id="KW-1185">Reference proteome</keyword>
<evidence type="ECO:0000313" key="2">
    <source>
        <dbReference type="EMBL" id="RIA86418.1"/>
    </source>
</evidence>
<reference evidence="2 3" key="1">
    <citation type="submission" date="2018-06" db="EMBL/GenBank/DDBJ databases">
        <title>Comparative genomics reveals the genomic features of Rhizophagus irregularis, R. cerebriforme, R. diaphanum and Gigaspora rosea, and their symbiotic lifestyle signature.</title>
        <authorList>
            <person name="Morin E."/>
            <person name="San Clemente H."/>
            <person name="Chen E.C.H."/>
            <person name="De La Providencia I."/>
            <person name="Hainaut M."/>
            <person name="Kuo A."/>
            <person name="Kohler A."/>
            <person name="Murat C."/>
            <person name="Tang N."/>
            <person name="Roy S."/>
            <person name="Loubradou J."/>
            <person name="Henrissat B."/>
            <person name="Grigoriev I.V."/>
            <person name="Corradi N."/>
            <person name="Roux C."/>
            <person name="Martin F.M."/>
        </authorList>
    </citation>
    <scope>NUCLEOTIDE SEQUENCE [LARGE SCALE GENOMIC DNA]</scope>
    <source>
        <strain evidence="2 3">DAOM 227022</strain>
    </source>
</reference>
<dbReference type="AlphaFoldDB" id="A0A397SK55"/>
<keyword evidence="1" id="KW-1133">Transmembrane helix</keyword>
<evidence type="ECO:0000313" key="3">
    <source>
        <dbReference type="Proteomes" id="UP000265703"/>
    </source>
</evidence>
<dbReference type="EMBL" id="QKYT01000364">
    <property type="protein sequence ID" value="RIA86418.1"/>
    <property type="molecule type" value="Genomic_DNA"/>
</dbReference>
<dbReference type="Proteomes" id="UP000265703">
    <property type="component" value="Unassembled WGS sequence"/>
</dbReference>
<organism evidence="2 3">
    <name type="scientific">Glomus cerebriforme</name>
    <dbReference type="NCBI Taxonomy" id="658196"/>
    <lineage>
        <taxon>Eukaryota</taxon>
        <taxon>Fungi</taxon>
        <taxon>Fungi incertae sedis</taxon>
        <taxon>Mucoromycota</taxon>
        <taxon>Glomeromycotina</taxon>
        <taxon>Glomeromycetes</taxon>
        <taxon>Glomerales</taxon>
        <taxon>Glomeraceae</taxon>
        <taxon>Glomus</taxon>
    </lineage>
</organism>